<feature type="chain" id="PRO_5044760557" evidence="1">
    <location>
        <begin position="26"/>
        <end position="597"/>
    </location>
</feature>
<comment type="caution">
    <text evidence="2">The sequence shown here is derived from an EMBL/GenBank/DDBJ whole genome shotgun (WGS) entry which is preliminary data.</text>
</comment>
<feature type="signal peptide" evidence="1">
    <location>
        <begin position="1"/>
        <end position="25"/>
    </location>
</feature>
<evidence type="ECO:0000313" key="2">
    <source>
        <dbReference type="EMBL" id="MDQ8750781.1"/>
    </source>
</evidence>
<evidence type="ECO:0000256" key="1">
    <source>
        <dbReference type="SAM" id="SignalP"/>
    </source>
</evidence>
<dbReference type="AlphaFoldDB" id="A0ABD5BBG3"/>
<evidence type="ECO:0000313" key="3">
    <source>
        <dbReference type="Proteomes" id="UP001239265"/>
    </source>
</evidence>
<dbReference type="Proteomes" id="UP001239265">
    <property type="component" value="Unassembled WGS sequence"/>
</dbReference>
<gene>
    <name evidence="2" type="ORF">QT385_19135</name>
</gene>
<sequence>MKIKVQSYIIAILLLSCLCLSCINATDDITIRNKVAVRINLLGVTGSGNIPDNRTGLVSAAYIGEVAYNKDYNVVATVIPEVYSVRENAGTSFNPTAWTFTPQPSTINAIEAKVKYLVMIFDENGNRIIAEERVYDSSSQSDKANQMTLDAGKRYTFVAVSYNTATAPAFNALAMTLNDVNNTIAVDHTTDYLYFNSGAMNIVYGEQNYINIIFKHINSRVALSIDATAEMGNVTNISANISGIGSVNLAANGSTTSGTSAAYNKDFTFPVLNKQVVVSSPILISSAGHQHTINIVSASLNNTTARTDIPPIIIPAGAFQKGVSYKVDLSFQATGILAGGLIWARGNLAYDWVNKIYYNRYYPQETGHNYKDTDYWNYATNQSNPLVPKMIIPSHSDIWNSSSNVYYFTDGTNENSTTKTLLNDPCKMVAGAKWRMPSLNDFLNLGIYKVHNGNDVRGITDGLQNTSFDGGMHQANGDIINNFFPYVYFEGTNEIYGGAVRLRFYKSGRYYGNVTEADRASGYQNGGNLPYIQDAAIYMASDAYNYEGSSLYRRPFMPVIYNGDRSNGSNTFITKRKDYYADWSADDRVSVRCVKNP</sequence>
<organism evidence="2 3">
    <name type="scientific">Elizabethkingia miricola</name>
    <name type="common">Chryseobacterium miricola</name>
    <dbReference type="NCBI Taxonomy" id="172045"/>
    <lineage>
        <taxon>Bacteria</taxon>
        <taxon>Pseudomonadati</taxon>
        <taxon>Bacteroidota</taxon>
        <taxon>Flavobacteriia</taxon>
        <taxon>Flavobacteriales</taxon>
        <taxon>Weeksellaceae</taxon>
        <taxon>Elizabethkingia</taxon>
    </lineage>
</organism>
<dbReference type="RefSeq" id="WP_078795717.1">
    <property type="nucleotide sequence ID" value="NZ_JAUCQJ010000006.1"/>
</dbReference>
<protein>
    <submittedName>
        <fullName evidence="2">Uncharacterized protein</fullName>
    </submittedName>
</protein>
<keyword evidence="1" id="KW-0732">Signal</keyword>
<name>A0ABD5BBG3_ELIMR</name>
<reference evidence="2 3" key="1">
    <citation type="submission" date="2023-06" db="EMBL/GenBank/DDBJ databases">
        <title>Nosocomial Elizabethkingia miricola genome.</title>
        <authorList>
            <person name="Morgado S."/>
            <person name="Fonseca E."/>
            <person name="Freitas F."/>
            <person name="Vicente A.C."/>
        </authorList>
    </citation>
    <scope>NUCLEOTIDE SEQUENCE [LARGE SCALE GENOMIC DNA]</scope>
    <source>
        <strain evidence="2 3">EM15</strain>
    </source>
</reference>
<proteinExistence type="predicted"/>
<dbReference type="PROSITE" id="PS51257">
    <property type="entry name" value="PROKAR_LIPOPROTEIN"/>
    <property type="match status" value="1"/>
</dbReference>
<accession>A0ABD5BBG3</accession>
<dbReference type="EMBL" id="JAUCQJ010000006">
    <property type="protein sequence ID" value="MDQ8750781.1"/>
    <property type="molecule type" value="Genomic_DNA"/>
</dbReference>